<comment type="caution">
    <text evidence="2">The sequence shown here is derived from an EMBL/GenBank/DDBJ whole genome shotgun (WGS) entry which is preliminary data.</text>
</comment>
<proteinExistence type="predicted"/>
<evidence type="ECO:0000313" key="3">
    <source>
        <dbReference type="Proteomes" id="UP001313282"/>
    </source>
</evidence>
<keyword evidence="3" id="KW-1185">Reference proteome</keyword>
<name>A0AAN8RDH2_9PEZI</name>
<sequence length="499" mass="55691">MKITPQNRDKVAELLPRHIAGHLKSLVFMALPYRDDINDYKSEPNRGCSEGGLTARSRRVSDLTDLSAEWYRKSPDPFEFEWDDGHNLFGSDDEIGPDPASSIAYIVSSARQHEVDPDLQTVKAILERLKVETDRNRLESSLEWGFLPSANYDVQEDLVIQRYIAAQGQTSRQESNKSPGPEEPSEVLDPTEPHTFSFPQWFSARDGILTTMPGPLSTDRSSGLQKLLVDEYEWLSDSDMLALDPPLDITKKTDQGEDAVPESSRATKPESSPVYHPIPSPRITVDHFPERFEGSGDQNRRDDDPAIDSDKVRLVDAPDSGALNPVQVAKSGFSLAAILNGPENPEFEARNTQHASPPHPPKLRLESPKLVVEEPSHCQDCMAPGHTNRGYHACISGYDKYTVSKLQGVHEPANHSTDAGPVNVFPPQDLPGFPPAMSSSELGSDRKRPWVQYSPQLSAPQQANTPSRMPRFCEDCRKPIIEGDPVRHMWCRSNWISPY</sequence>
<organism evidence="2 3">
    <name type="scientific">Orbilia javanica</name>
    <dbReference type="NCBI Taxonomy" id="47235"/>
    <lineage>
        <taxon>Eukaryota</taxon>
        <taxon>Fungi</taxon>
        <taxon>Dikarya</taxon>
        <taxon>Ascomycota</taxon>
        <taxon>Pezizomycotina</taxon>
        <taxon>Orbiliomycetes</taxon>
        <taxon>Orbiliales</taxon>
        <taxon>Orbiliaceae</taxon>
        <taxon>Orbilia</taxon>
    </lineage>
</organism>
<gene>
    <name evidence="2" type="ORF">TWF718_010100</name>
</gene>
<reference evidence="2 3" key="1">
    <citation type="submission" date="2019-10" db="EMBL/GenBank/DDBJ databases">
        <authorList>
            <person name="Palmer J.M."/>
        </authorList>
    </citation>
    <scope>NUCLEOTIDE SEQUENCE [LARGE SCALE GENOMIC DNA]</scope>
    <source>
        <strain evidence="2 3">TWF718</strain>
    </source>
</reference>
<feature type="compositionally biased region" description="Polar residues" evidence="1">
    <location>
        <begin position="168"/>
        <end position="178"/>
    </location>
</feature>
<dbReference type="AlphaFoldDB" id="A0AAN8RDH2"/>
<dbReference type="Proteomes" id="UP001313282">
    <property type="component" value="Unassembled WGS sequence"/>
</dbReference>
<feature type="region of interest" description="Disordered" evidence="1">
    <location>
        <begin position="246"/>
        <end position="308"/>
    </location>
</feature>
<feature type="compositionally biased region" description="Basic and acidic residues" evidence="1">
    <location>
        <begin position="284"/>
        <end position="308"/>
    </location>
</feature>
<protein>
    <submittedName>
        <fullName evidence="2">Uncharacterized protein</fullName>
    </submittedName>
</protein>
<evidence type="ECO:0000256" key="1">
    <source>
        <dbReference type="SAM" id="MobiDB-lite"/>
    </source>
</evidence>
<feature type="region of interest" description="Disordered" evidence="1">
    <location>
        <begin position="168"/>
        <end position="196"/>
    </location>
</feature>
<accession>A0AAN8RDH2</accession>
<dbReference type="EMBL" id="JAVHNR010000008">
    <property type="protein sequence ID" value="KAK6334646.1"/>
    <property type="molecule type" value="Genomic_DNA"/>
</dbReference>
<evidence type="ECO:0000313" key="2">
    <source>
        <dbReference type="EMBL" id="KAK6334646.1"/>
    </source>
</evidence>